<protein>
    <recommendedName>
        <fullName evidence="5">Secreted protein</fullName>
    </recommendedName>
</protein>
<keyword evidence="2" id="KW-1133">Transmembrane helix</keyword>
<proteinExistence type="predicted"/>
<evidence type="ECO:0000313" key="3">
    <source>
        <dbReference type="EMBL" id="QIS07555.1"/>
    </source>
</evidence>
<accession>A0A6G9Y2V3</accession>
<evidence type="ECO:0000313" key="4">
    <source>
        <dbReference type="Proteomes" id="UP000501705"/>
    </source>
</evidence>
<name>A0A6G9Y2V3_NOCBR</name>
<keyword evidence="2" id="KW-0812">Transmembrane</keyword>
<gene>
    <name evidence="3" type="ORF">F5X71_20670</name>
</gene>
<feature type="transmembrane region" description="Helical" evidence="2">
    <location>
        <begin position="6"/>
        <end position="24"/>
    </location>
</feature>
<feature type="region of interest" description="Disordered" evidence="1">
    <location>
        <begin position="172"/>
        <end position="212"/>
    </location>
</feature>
<organism evidence="3 4">
    <name type="scientific">Nocardia brasiliensis</name>
    <dbReference type="NCBI Taxonomy" id="37326"/>
    <lineage>
        <taxon>Bacteria</taxon>
        <taxon>Bacillati</taxon>
        <taxon>Actinomycetota</taxon>
        <taxon>Actinomycetes</taxon>
        <taxon>Mycobacteriales</taxon>
        <taxon>Nocardiaceae</taxon>
        <taxon>Nocardia</taxon>
    </lineage>
</organism>
<sequence>MLITVIVLVVLAAVVIALLVWPMVRRQRLRNRFGPEYDRTVQEHDDRRAAERELAERERRHAELELRSLTEEQKRLYTARWVEVQEQFIDDPAAALVAADRLLTTVMAERGYPTENFAQQVADLSVEHAEPLEHYRAAHEIATRPSGTAVSTEDLRTAIVHYRNLFQDLLNSTSNDEKSAPADPVGRDTAERHAPHETNNDQRTSHEKKALS</sequence>
<feature type="compositionally biased region" description="Basic and acidic residues" evidence="1">
    <location>
        <begin position="175"/>
        <end position="212"/>
    </location>
</feature>
<evidence type="ECO:0000256" key="1">
    <source>
        <dbReference type="SAM" id="MobiDB-lite"/>
    </source>
</evidence>
<dbReference type="AlphaFoldDB" id="A0A6G9Y2V3"/>
<keyword evidence="2" id="KW-0472">Membrane</keyword>
<dbReference type="Proteomes" id="UP000501705">
    <property type="component" value="Chromosome"/>
</dbReference>
<dbReference type="EMBL" id="CP046171">
    <property type="protein sequence ID" value="QIS07555.1"/>
    <property type="molecule type" value="Genomic_DNA"/>
</dbReference>
<reference evidence="3 4" key="1">
    <citation type="journal article" date="2019" name="ACS Chem. Biol.">
        <title>Identification and Mobilization of a Cryptic Antibiotic Biosynthesis Gene Locus from a Human-Pathogenic Nocardia Isolate.</title>
        <authorList>
            <person name="Herisse M."/>
            <person name="Ishida K."/>
            <person name="Porter J.L."/>
            <person name="Howden B."/>
            <person name="Hertweck C."/>
            <person name="Stinear T.P."/>
            <person name="Pidot S.J."/>
        </authorList>
    </citation>
    <scope>NUCLEOTIDE SEQUENCE [LARGE SCALE GENOMIC DNA]</scope>
    <source>
        <strain evidence="3 4">AUSMDU00024985</strain>
    </source>
</reference>
<evidence type="ECO:0008006" key="5">
    <source>
        <dbReference type="Google" id="ProtNLM"/>
    </source>
</evidence>
<evidence type="ECO:0000256" key="2">
    <source>
        <dbReference type="SAM" id="Phobius"/>
    </source>
</evidence>